<protein>
    <submittedName>
        <fullName evidence="1">Uncharacterized protein</fullName>
    </submittedName>
</protein>
<dbReference type="AlphaFoldDB" id="A0A0V1A4W1"/>
<dbReference type="Proteomes" id="UP000054783">
    <property type="component" value="Unassembled WGS sequence"/>
</dbReference>
<evidence type="ECO:0000313" key="1">
    <source>
        <dbReference type="EMBL" id="KRY19832.1"/>
    </source>
</evidence>
<keyword evidence="2" id="KW-1185">Reference proteome</keyword>
<organism evidence="1 2">
    <name type="scientific">Trichinella patagoniensis</name>
    <dbReference type="NCBI Taxonomy" id="990121"/>
    <lineage>
        <taxon>Eukaryota</taxon>
        <taxon>Metazoa</taxon>
        <taxon>Ecdysozoa</taxon>
        <taxon>Nematoda</taxon>
        <taxon>Enoplea</taxon>
        <taxon>Dorylaimia</taxon>
        <taxon>Trichinellida</taxon>
        <taxon>Trichinellidae</taxon>
        <taxon>Trichinella</taxon>
    </lineage>
</organism>
<accession>A0A0V1A4W1</accession>
<evidence type="ECO:0000313" key="2">
    <source>
        <dbReference type="Proteomes" id="UP000054783"/>
    </source>
</evidence>
<proteinExistence type="predicted"/>
<sequence>MIKVSRLWEQRNADFKTAPAPSGRTLMTLTCDVALAKAYLCIPAVIRKKI</sequence>
<reference evidence="1 2" key="1">
    <citation type="submission" date="2015-01" db="EMBL/GenBank/DDBJ databases">
        <title>Evolution of Trichinella species and genotypes.</title>
        <authorList>
            <person name="Korhonen P.K."/>
            <person name="Edoardo P."/>
            <person name="Giuseppe L.R."/>
            <person name="Gasser R.B."/>
        </authorList>
    </citation>
    <scope>NUCLEOTIDE SEQUENCE [LARGE SCALE GENOMIC DNA]</scope>
    <source>
        <strain evidence="1">ISS2496</strain>
    </source>
</reference>
<dbReference type="EMBL" id="JYDQ01000031">
    <property type="protein sequence ID" value="KRY19832.1"/>
    <property type="molecule type" value="Genomic_DNA"/>
</dbReference>
<gene>
    <name evidence="1" type="ORF">T12_974</name>
</gene>
<name>A0A0V1A4W1_9BILA</name>
<comment type="caution">
    <text evidence="1">The sequence shown here is derived from an EMBL/GenBank/DDBJ whole genome shotgun (WGS) entry which is preliminary data.</text>
</comment>